<feature type="domain" description="Coenzyme F420:L-glutamate ligase-like" evidence="8">
    <location>
        <begin position="15"/>
        <end position="223"/>
    </location>
</feature>
<comment type="caution">
    <text evidence="9">The sequence shown here is derived from an EMBL/GenBank/DDBJ whole genome shotgun (WGS) entry which is preliminary data.</text>
</comment>
<dbReference type="SUPFAM" id="SSF144010">
    <property type="entry name" value="CofE-like"/>
    <property type="match status" value="1"/>
</dbReference>
<gene>
    <name evidence="9" type="ORF">GCM10022262_10290</name>
</gene>
<keyword evidence="1" id="KW-0436">Ligase</keyword>
<keyword evidence="5" id="KW-0630">Potassium</keyword>
<dbReference type="PANTHER" id="PTHR47917:SF1">
    <property type="entry name" value="COENZYME F420:L-GLUTAMATE LIGASE"/>
    <property type="match status" value="1"/>
</dbReference>
<dbReference type="EMBL" id="BAABBA010000004">
    <property type="protein sequence ID" value="GAA4286670.1"/>
    <property type="molecule type" value="Genomic_DNA"/>
</dbReference>
<proteinExistence type="predicted"/>
<evidence type="ECO:0000256" key="1">
    <source>
        <dbReference type="ARBA" id="ARBA00022598"/>
    </source>
</evidence>
<dbReference type="NCBIfam" id="TIGR01916">
    <property type="entry name" value="F420_cofE"/>
    <property type="match status" value="1"/>
</dbReference>
<dbReference type="Proteomes" id="UP001499841">
    <property type="component" value="Unassembled WGS sequence"/>
</dbReference>
<evidence type="ECO:0000256" key="3">
    <source>
        <dbReference type="ARBA" id="ARBA00022741"/>
    </source>
</evidence>
<keyword evidence="10" id="KW-1185">Reference proteome</keyword>
<dbReference type="Gene3D" id="3.30.1330.100">
    <property type="entry name" value="CofE-like"/>
    <property type="match status" value="2"/>
</dbReference>
<evidence type="ECO:0000256" key="6">
    <source>
        <dbReference type="ARBA" id="ARBA00023134"/>
    </source>
</evidence>
<dbReference type="InterPro" id="IPR002847">
    <property type="entry name" value="F420-0_gamma-glut_ligase-dom"/>
</dbReference>
<dbReference type="Pfam" id="PF01996">
    <property type="entry name" value="F420_ligase"/>
    <property type="match status" value="1"/>
</dbReference>
<dbReference type="InterPro" id="IPR008225">
    <property type="entry name" value="F420-0_g-glutamyl_ligase"/>
</dbReference>
<dbReference type="PANTHER" id="PTHR47917">
    <property type="match status" value="1"/>
</dbReference>
<keyword evidence="3" id="KW-0547">Nucleotide-binding</keyword>
<evidence type="ECO:0000256" key="7">
    <source>
        <dbReference type="ARBA" id="ARBA00023211"/>
    </source>
</evidence>
<keyword evidence="2" id="KW-0479">Metal-binding</keyword>
<protein>
    <recommendedName>
        <fullName evidence="8">Coenzyme F420:L-glutamate ligase-like domain-containing protein</fullName>
    </recommendedName>
</protein>
<keyword evidence="6" id="KW-0342">GTP-binding</keyword>
<reference evidence="10" key="1">
    <citation type="journal article" date="2019" name="Int. J. Syst. Evol. Microbiol.">
        <title>The Global Catalogue of Microorganisms (GCM) 10K type strain sequencing project: providing services to taxonomists for standard genome sequencing and annotation.</title>
        <authorList>
            <consortium name="The Broad Institute Genomics Platform"/>
            <consortium name="The Broad Institute Genome Sequencing Center for Infectious Disease"/>
            <person name="Wu L."/>
            <person name="Ma J."/>
        </authorList>
    </citation>
    <scope>NUCLEOTIDE SEQUENCE [LARGE SCALE GENOMIC DNA]</scope>
    <source>
        <strain evidence="10">JCM 17459</strain>
    </source>
</reference>
<evidence type="ECO:0000256" key="5">
    <source>
        <dbReference type="ARBA" id="ARBA00022958"/>
    </source>
</evidence>
<accession>A0ABP8ERP8</accession>
<keyword evidence="7" id="KW-0464">Manganese</keyword>
<evidence type="ECO:0000313" key="9">
    <source>
        <dbReference type="EMBL" id="GAA4286670.1"/>
    </source>
</evidence>
<keyword evidence="4" id="KW-0460">Magnesium</keyword>
<name>A0ABP8ERP8_9MICO</name>
<evidence type="ECO:0000256" key="2">
    <source>
        <dbReference type="ARBA" id="ARBA00022723"/>
    </source>
</evidence>
<evidence type="ECO:0000259" key="8">
    <source>
        <dbReference type="Pfam" id="PF01996"/>
    </source>
</evidence>
<evidence type="ECO:0000256" key="4">
    <source>
        <dbReference type="ARBA" id="ARBA00022842"/>
    </source>
</evidence>
<organism evidence="9 10">
    <name type="scientific">Georgenia daeguensis</name>
    <dbReference type="NCBI Taxonomy" id="908355"/>
    <lineage>
        <taxon>Bacteria</taxon>
        <taxon>Bacillati</taxon>
        <taxon>Actinomycetota</taxon>
        <taxon>Actinomycetes</taxon>
        <taxon>Micrococcales</taxon>
        <taxon>Bogoriellaceae</taxon>
        <taxon>Georgenia</taxon>
    </lineage>
</organism>
<sequence length="255" mass="26512">MSADGMLLAQAPDGVPIITRGDDLAALLVPVLERLSWPDGSTGLAEGDVVVVASKIVAKAEGRLVAARDDAERESVIAGETVRVVAERERPDGTTLRIVENKLGLVMAAAGVDASDVPPGTALLLPEDPDASARRLRRGLLARTGVRPGVLITDTAGRPWRRGVVDMAIGAAGVQVVTDMRGSRDAYGRELQITVIAVADEIAAAAELVKGKVSGRPVAVVRGMGHVVTLEDGDGAASLIRPAVEDMFRHGVSQD</sequence>
<evidence type="ECO:0000313" key="10">
    <source>
        <dbReference type="Proteomes" id="UP001499841"/>
    </source>
</evidence>